<keyword evidence="3 6" id="KW-0378">Hydrolase</keyword>
<evidence type="ECO:0000256" key="7">
    <source>
        <dbReference type="RuleBase" id="RU361183"/>
    </source>
</evidence>
<keyword evidence="4 6" id="KW-0862">Zinc</keyword>
<dbReference type="GO" id="GO:0008270">
    <property type="term" value="F:zinc ion binding"/>
    <property type="evidence" value="ECO:0007669"/>
    <property type="project" value="UniProtKB-UniRule"/>
</dbReference>
<dbReference type="Proteomes" id="UP000008792">
    <property type="component" value="Unassembled WGS sequence"/>
</dbReference>
<feature type="binding site" evidence="6">
    <location>
        <position position="114"/>
    </location>
    <ligand>
        <name>Zn(2+)</name>
        <dbReference type="ChEBI" id="CHEBI:29105"/>
        <note>catalytic</note>
    </ligand>
</feature>
<dbReference type="MEROPS" id="M12.A11"/>
<evidence type="ECO:0000256" key="5">
    <source>
        <dbReference type="ARBA" id="ARBA00023049"/>
    </source>
</evidence>
<name>B4LV70_DROVI</name>
<reference evidence="9 10" key="1">
    <citation type="journal article" date="2007" name="Nature">
        <title>Evolution of genes and genomes on the Drosophila phylogeny.</title>
        <authorList>
            <consortium name="Drosophila 12 Genomes Consortium"/>
            <person name="Clark A.G."/>
            <person name="Eisen M.B."/>
            <person name="Smith D.R."/>
            <person name="Bergman C.M."/>
            <person name="Oliver B."/>
            <person name="Markow T.A."/>
            <person name="Kaufman T.C."/>
            <person name="Kellis M."/>
            <person name="Gelbart W."/>
            <person name="Iyer V.N."/>
            <person name="Pollard D.A."/>
            <person name="Sackton T.B."/>
            <person name="Larracuente A.M."/>
            <person name="Singh N.D."/>
            <person name="Abad J.P."/>
            <person name="Abt D.N."/>
            <person name="Adryan B."/>
            <person name="Aguade M."/>
            <person name="Akashi H."/>
            <person name="Anderson W.W."/>
            <person name="Aquadro C.F."/>
            <person name="Ardell D.H."/>
            <person name="Arguello R."/>
            <person name="Artieri C.G."/>
            <person name="Barbash D.A."/>
            <person name="Barker D."/>
            <person name="Barsanti P."/>
            <person name="Batterham P."/>
            <person name="Batzoglou S."/>
            <person name="Begun D."/>
            <person name="Bhutkar A."/>
            <person name="Blanco E."/>
            <person name="Bosak S.A."/>
            <person name="Bradley R.K."/>
            <person name="Brand A.D."/>
            <person name="Brent M.R."/>
            <person name="Brooks A.N."/>
            <person name="Brown R.H."/>
            <person name="Butlin R.K."/>
            <person name="Caggese C."/>
            <person name="Calvi B.R."/>
            <person name="Bernardo de Carvalho A."/>
            <person name="Caspi A."/>
            <person name="Castrezana S."/>
            <person name="Celniker S.E."/>
            <person name="Chang J.L."/>
            <person name="Chapple C."/>
            <person name="Chatterji S."/>
            <person name="Chinwalla A."/>
            <person name="Civetta A."/>
            <person name="Clifton S.W."/>
            <person name="Comeron J.M."/>
            <person name="Costello J.C."/>
            <person name="Coyne J.A."/>
            <person name="Daub J."/>
            <person name="David R.G."/>
            <person name="Delcher A.L."/>
            <person name="Delehaunty K."/>
            <person name="Do C.B."/>
            <person name="Ebling H."/>
            <person name="Edwards K."/>
            <person name="Eickbush T."/>
            <person name="Evans J.D."/>
            <person name="Filipski A."/>
            <person name="Findeiss S."/>
            <person name="Freyhult E."/>
            <person name="Fulton L."/>
            <person name="Fulton R."/>
            <person name="Garcia A.C."/>
            <person name="Gardiner A."/>
            <person name="Garfield D.A."/>
            <person name="Garvin B.E."/>
            <person name="Gibson G."/>
            <person name="Gilbert D."/>
            <person name="Gnerre S."/>
            <person name="Godfrey J."/>
            <person name="Good R."/>
            <person name="Gotea V."/>
            <person name="Gravely B."/>
            <person name="Greenberg A.J."/>
            <person name="Griffiths-Jones S."/>
            <person name="Gross S."/>
            <person name="Guigo R."/>
            <person name="Gustafson E.A."/>
            <person name="Haerty W."/>
            <person name="Hahn M.W."/>
            <person name="Halligan D.L."/>
            <person name="Halpern A.L."/>
            <person name="Halter G.M."/>
            <person name="Han M.V."/>
            <person name="Heger A."/>
            <person name="Hillier L."/>
            <person name="Hinrichs A.S."/>
            <person name="Holmes I."/>
            <person name="Hoskins R.A."/>
            <person name="Hubisz M.J."/>
            <person name="Hultmark D."/>
            <person name="Huntley M.A."/>
            <person name="Jaffe D.B."/>
            <person name="Jagadeeshan S."/>
            <person name="Jeck W.R."/>
            <person name="Johnson J."/>
            <person name="Jones C.D."/>
            <person name="Jordan W.C."/>
            <person name="Karpen G.H."/>
            <person name="Kataoka E."/>
            <person name="Keightley P.D."/>
            <person name="Kheradpour P."/>
            <person name="Kirkness E.F."/>
            <person name="Koerich L.B."/>
            <person name="Kristiansen K."/>
            <person name="Kudrna D."/>
            <person name="Kulathinal R.J."/>
            <person name="Kumar S."/>
            <person name="Kwok R."/>
            <person name="Lander E."/>
            <person name="Langley C.H."/>
            <person name="Lapoint R."/>
            <person name="Lazzaro B.P."/>
            <person name="Lee S.J."/>
            <person name="Levesque L."/>
            <person name="Li R."/>
            <person name="Lin C.F."/>
            <person name="Lin M.F."/>
            <person name="Lindblad-Toh K."/>
            <person name="Llopart A."/>
            <person name="Long M."/>
            <person name="Low L."/>
            <person name="Lozovsky E."/>
            <person name="Lu J."/>
            <person name="Luo M."/>
            <person name="Machado C.A."/>
            <person name="Makalowski W."/>
            <person name="Marzo M."/>
            <person name="Matsuda M."/>
            <person name="Matzkin L."/>
            <person name="McAllister B."/>
            <person name="McBride C.S."/>
            <person name="McKernan B."/>
            <person name="McKernan K."/>
            <person name="Mendez-Lago M."/>
            <person name="Minx P."/>
            <person name="Mollenhauer M.U."/>
            <person name="Montooth K."/>
            <person name="Mount S.M."/>
            <person name="Mu X."/>
            <person name="Myers E."/>
            <person name="Negre B."/>
            <person name="Newfeld S."/>
            <person name="Nielsen R."/>
            <person name="Noor M.A."/>
            <person name="O'Grady P."/>
            <person name="Pachter L."/>
            <person name="Papaceit M."/>
            <person name="Parisi M.J."/>
            <person name="Parisi M."/>
            <person name="Parts L."/>
            <person name="Pedersen J.S."/>
            <person name="Pesole G."/>
            <person name="Phillippy A.M."/>
            <person name="Ponting C.P."/>
            <person name="Pop M."/>
            <person name="Porcelli D."/>
            <person name="Powell J.R."/>
            <person name="Prohaska S."/>
            <person name="Pruitt K."/>
            <person name="Puig M."/>
            <person name="Quesneville H."/>
            <person name="Ram K.R."/>
            <person name="Rand D."/>
            <person name="Rasmussen M.D."/>
            <person name="Reed L.K."/>
            <person name="Reenan R."/>
            <person name="Reily A."/>
            <person name="Remington K.A."/>
            <person name="Rieger T.T."/>
            <person name="Ritchie M.G."/>
            <person name="Robin C."/>
            <person name="Rogers Y.H."/>
            <person name="Rohde C."/>
            <person name="Rozas J."/>
            <person name="Rubenfield M.J."/>
            <person name="Ruiz A."/>
            <person name="Russo S."/>
            <person name="Salzberg S.L."/>
            <person name="Sanchez-Gracia A."/>
            <person name="Saranga D.J."/>
            <person name="Sato H."/>
            <person name="Schaeffer S.W."/>
            <person name="Schatz M.C."/>
            <person name="Schlenke T."/>
            <person name="Schwartz R."/>
            <person name="Segarra C."/>
            <person name="Singh R.S."/>
            <person name="Sirot L."/>
            <person name="Sirota M."/>
            <person name="Sisneros N.B."/>
            <person name="Smith C.D."/>
            <person name="Smith T.F."/>
            <person name="Spieth J."/>
            <person name="Stage D.E."/>
            <person name="Stark A."/>
            <person name="Stephan W."/>
            <person name="Strausberg R.L."/>
            <person name="Strempel S."/>
            <person name="Sturgill D."/>
            <person name="Sutton G."/>
            <person name="Sutton G.G."/>
            <person name="Tao W."/>
            <person name="Teichmann S."/>
            <person name="Tobari Y.N."/>
            <person name="Tomimura Y."/>
            <person name="Tsolas J.M."/>
            <person name="Valente V.L."/>
            <person name="Venter E."/>
            <person name="Venter J.C."/>
            <person name="Vicario S."/>
            <person name="Vieira F.G."/>
            <person name="Vilella A.J."/>
            <person name="Villasante A."/>
            <person name="Walenz B."/>
            <person name="Wang J."/>
            <person name="Wasserman M."/>
            <person name="Watts T."/>
            <person name="Wilson D."/>
            <person name="Wilson R.K."/>
            <person name="Wing R.A."/>
            <person name="Wolfner M.F."/>
            <person name="Wong A."/>
            <person name="Wong G.K."/>
            <person name="Wu C.I."/>
            <person name="Wu G."/>
            <person name="Yamamoto D."/>
            <person name="Yang H.P."/>
            <person name="Yang S.P."/>
            <person name="Yorke J.A."/>
            <person name="Yoshida K."/>
            <person name="Zdobnov E."/>
            <person name="Zhang P."/>
            <person name="Zhang Y."/>
            <person name="Zimin A.V."/>
            <person name="Baldwin J."/>
            <person name="Abdouelleil A."/>
            <person name="Abdulkadir J."/>
            <person name="Abebe A."/>
            <person name="Abera B."/>
            <person name="Abreu J."/>
            <person name="Acer S.C."/>
            <person name="Aftuck L."/>
            <person name="Alexander A."/>
            <person name="An P."/>
            <person name="Anderson E."/>
            <person name="Anderson S."/>
            <person name="Arachi H."/>
            <person name="Azer M."/>
            <person name="Bachantsang P."/>
            <person name="Barry A."/>
            <person name="Bayul T."/>
            <person name="Berlin A."/>
            <person name="Bessette D."/>
            <person name="Bloom T."/>
            <person name="Blye J."/>
            <person name="Boguslavskiy L."/>
            <person name="Bonnet C."/>
            <person name="Boukhgalter B."/>
            <person name="Bourzgui I."/>
            <person name="Brown A."/>
            <person name="Cahill P."/>
            <person name="Channer S."/>
            <person name="Cheshatsang Y."/>
            <person name="Chuda L."/>
            <person name="Citroen M."/>
            <person name="Collymore A."/>
            <person name="Cooke P."/>
            <person name="Costello M."/>
            <person name="D'Aco K."/>
            <person name="Daza R."/>
            <person name="De Haan G."/>
            <person name="DeGray S."/>
            <person name="DeMaso C."/>
            <person name="Dhargay N."/>
            <person name="Dooley K."/>
            <person name="Dooley E."/>
            <person name="Doricent M."/>
            <person name="Dorje P."/>
            <person name="Dorjee K."/>
            <person name="Dupes A."/>
            <person name="Elong R."/>
            <person name="Falk J."/>
            <person name="Farina A."/>
            <person name="Faro S."/>
            <person name="Ferguson D."/>
            <person name="Fisher S."/>
            <person name="Foley C.D."/>
            <person name="Franke A."/>
            <person name="Friedrich D."/>
            <person name="Gadbois L."/>
            <person name="Gearin G."/>
            <person name="Gearin C.R."/>
            <person name="Giannoukos G."/>
            <person name="Goode T."/>
            <person name="Graham J."/>
            <person name="Grandbois E."/>
            <person name="Grewal S."/>
            <person name="Gyaltsen K."/>
            <person name="Hafez N."/>
            <person name="Hagos B."/>
            <person name="Hall J."/>
            <person name="Henson C."/>
            <person name="Hollinger A."/>
            <person name="Honan T."/>
            <person name="Huard M.D."/>
            <person name="Hughes L."/>
            <person name="Hurhula B."/>
            <person name="Husby M.E."/>
            <person name="Kamat A."/>
            <person name="Kanga B."/>
            <person name="Kashin S."/>
            <person name="Khazanovich D."/>
            <person name="Kisner P."/>
            <person name="Lance K."/>
            <person name="Lara M."/>
            <person name="Lee W."/>
            <person name="Lennon N."/>
            <person name="Letendre F."/>
            <person name="LeVine R."/>
            <person name="Lipovsky A."/>
            <person name="Liu X."/>
            <person name="Liu J."/>
            <person name="Liu S."/>
            <person name="Lokyitsang T."/>
            <person name="Lokyitsang Y."/>
            <person name="Lubonja R."/>
            <person name="Lui A."/>
            <person name="MacDonald P."/>
            <person name="Magnisalis V."/>
            <person name="Maru K."/>
            <person name="Matthews C."/>
            <person name="McCusker W."/>
            <person name="McDonough S."/>
            <person name="Mehta T."/>
            <person name="Meldrim J."/>
            <person name="Meneus L."/>
            <person name="Mihai O."/>
            <person name="Mihalev A."/>
            <person name="Mihova T."/>
            <person name="Mittelman R."/>
            <person name="Mlenga V."/>
            <person name="Montmayeur A."/>
            <person name="Mulrain L."/>
            <person name="Navidi A."/>
            <person name="Naylor J."/>
            <person name="Negash T."/>
            <person name="Nguyen T."/>
            <person name="Nguyen N."/>
            <person name="Nicol R."/>
            <person name="Norbu C."/>
            <person name="Norbu N."/>
            <person name="Novod N."/>
            <person name="O'Neill B."/>
            <person name="Osman S."/>
            <person name="Markiewicz E."/>
            <person name="Oyono O.L."/>
            <person name="Patti C."/>
            <person name="Phunkhang P."/>
            <person name="Pierre F."/>
            <person name="Priest M."/>
            <person name="Raghuraman S."/>
            <person name="Rege F."/>
            <person name="Reyes R."/>
            <person name="Rise C."/>
            <person name="Rogov P."/>
            <person name="Ross K."/>
            <person name="Ryan E."/>
            <person name="Settipalli S."/>
            <person name="Shea T."/>
            <person name="Sherpa N."/>
            <person name="Shi L."/>
            <person name="Shih D."/>
            <person name="Sparrow T."/>
            <person name="Spaulding J."/>
            <person name="Stalker J."/>
            <person name="Stange-Thomann N."/>
            <person name="Stavropoulos S."/>
            <person name="Stone C."/>
            <person name="Strader C."/>
            <person name="Tesfaye S."/>
            <person name="Thomson T."/>
            <person name="Thoulutsang Y."/>
            <person name="Thoulutsang D."/>
            <person name="Topham K."/>
            <person name="Topping I."/>
            <person name="Tsamla T."/>
            <person name="Vassiliev H."/>
            <person name="Vo A."/>
            <person name="Wangchuk T."/>
            <person name="Wangdi T."/>
            <person name="Weiand M."/>
            <person name="Wilkinson J."/>
            <person name="Wilson A."/>
            <person name="Yadav S."/>
            <person name="Young G."/>
            <person name="Yu Q."/>
            <person name="Zembek L."/>
            <person name="Zhong D."/>
            <person name="Zimmer A."/>
            <person name="Zwirko Z."/>
            <person name="Jaffe D.B."/>
            <person name="Alvarez P."/>
            <person name="Brockman W."/>
            <person name="Butler J."/>
            <person name="Chin C."/>
            <person name="Gnerre S."/>
            <person name="Grabherr M."/>
            <person name="Kleber M."/>
            <person name="Mauceli E."/>
            <person name="MacCallum I."/>
        </authorList>
    </citation>
    <scope>NUCLEOTIDE SEQUENCE [LARGE SCALE GENOMIC DNA]</scope>
    <source>
        <strain evidence="10">Tucson 15010-1051.87</strain>
    </source>
</reference>
<evidence type="ECO:0000256" key="3">
    <source>
        <dbReference type="ARBA" id="ARBA00022801"/>
    </source>
</evidence>
<dbReference type="InParanoid" id="B4LV70"/>
<sequence length="210" mass="24022">MRLTPDQLDHLEDNAKSRNVMLWSGYYWPKKELVYSIEGLSASDVRLIERAISGISSQTCVRFRRTYKSNEPQVVIQRKDSGCWSYVGYLGKRQELNLGNGCMTTGIIQHELLHALALLHMQSDPNRNKFVKIAFENIESGREKNFAIYNAKDVGDFGLGYDYYSLMHYGPYAFSKNGKRTIIPLQSGVNIGQRNGLSPKDILKLKRIYC</sequence>
<evidence type="ECO:0000313" key="9">
    <source>
        <dbReference type="EMBL" id="EDW64330.2"/>
    </source>
</evidence>
<evidence type="ECO:0000256" key="1">
    <source>
        <dbReference type="ARBA" id="ARBA00022670"/>
    </source>
</evidence>
<keyword evidence="5 6" id="KW-0482">Metalloprotease</keyword>
<dbReference type="OrthoDB" id="291007at2759"/>
<dbReference type="InterPro" id="IPR001506">
    <property type="entry name" value="Peptidase_M12A"/>
</dbReference>
<dbReference type="CDD" id="cd04280">
    <property type="entry name" value="ZnMc_astacin_like"/>
    <property type="match status" value="1"/>
</dbReference>
<dbReference type="EMBL" id="CH940649">
    <property type="protein sequence ID" value="EDW64330.2"/>
    <property type="molecule type" value="Genomic_DNA"/>
</dbReference>
<dbReference type="SMART" id="SM00235">
    <property type="entry name" value="ZnMc"/>
    <property type="match status" value="1"/>
</dbReference>
<dbReference type="GO" id="GO:0006508">
    <property type="term" value="P:proteolysis"/>
    <property type="evidence" value="ECO:0007669"/>
    <property type="project" value="UniProtKB-KW"/>
</dbReference>
<gene>
    <name evidence="9" type="primary">Dvir\GJ17411</name>
    <name evidence="9" type="ORF">Dvir_GJ17411</name>
</gene>
<dbReference type="Gene3D" id="3.40.390.10">
    <property type="entry name" value="Collagenase (Catalytic Domain)"/>
    <property type="match status" value="1"/>
</dbReference>
<dbReference type="AlphaFoldDB" id="B4LV70"/>
<evidence type="ECO:0000256" key="6">
    <source>
        <dbReference type="PROSITE-ProRule" id="PRU01211"/>
    </source>
</evidence>
<feature type="active site" evidence="6">
    <location>
        <position position="111"/>
    </location>
</feature>
<keyword evidence="1 6" id="KW-0645">Protease</keyword>
<dbReference type="PROSITE" id="PS51864">
    <property type="entry name" value="ASTACIN"/>
    <property type="match status" value="1"/>
</dbReference>
<feature type="domain" description="Peptidase M12A" evidence="8">
    <location>
        <begin position="19"/>
        <end position="210"/>
    </location>
</feature>
<evidence type="ECO:0000313" key="10">
    <source>
        <dbReference type="Proteomes" id="UP000008792"/>
    </source>
</evidence>
<dbReference type="PANTHER" id="PTHR10127">
    <property type="entry name" value="DISCOIDIN, CUB, EGF, LAMININ , AND ZINC METALLOPROTEASE DOMAIN CONTAINING"/>
    <property type="match status" value="1"/>
</dbReference>
<dbReference type="EC" id="3.4.24.-" evidence="7"/>
<dbReference type="InterPro" id="IPR034035">
    <property type="entry name" value="Astacin-like_dom"/>
</dbReference>
<evidence type="ECO:0000259" key="8">
    <source>
        <dbReference type="PROSITE" id="PS51864"/>
    </source>
</evidence>
<dbReference type="Pfam" id="PF01400">
    <property type="entry name" value="Astacin"/>
    <property type="match status" value="1"/>
</dbReference>
<feature type="binding site" evidence="6">
    <location>
        <position position="110"/>
    </location>
    <ligand>
        <name>Zn(2+)</name>
        <dbReference type="ChEBI" id="CHEBI:29105"/>
        <note>catalytic</note>
    </ligand>
</feature>
<proteinExistence type="predicted"/>
<dbReference type="KEGG" id="dvi:6628549"/>
<dbReference type="eggNOG" id="KOG3714">
    <property type="taxonomic scope" value="Eukaryota"/>
</dbReference>
<keyword evidence="10" id="KW-1185">Reference proteome</keyword>
<comment type="cofactor">
    <cofactor evidence="6 7">
        <name>Zn(2+)</name>
        <dbReference type="ChEBI" id="CHEBI:29105"/>
    </cofactor>
    <text evidence="6 7">Binds 1 zinc ion per subunit.</text>
</comment>
<evidence type="ECO:0000256" key="2">
    <source>
        <dbReference type="ARBA" id="ARBA00022723"/>
    </source>
</evidence>
<dbReference type="GO" id="GO:0004222">
    <property type="term" value="F:metalloendopeptidase activity"/>
    <property type="evidence" value="ECO:0007669"/>
    <property type="project" value="UniProtKB-UniRule"/>
</dbReference>
<accession>B4LV70</accession>
<comment type="caution">
    <text evidence="6">Lacks conserved residue(s) required for the propagation of feature annotation.</text>
</comment>
<keyword evidence="2 6" id="KW-0479">Metal-binding</keyword>
<dbReference type="HOGENOM" id="CLU_017286_2_3_1"/>
<dbReference type="InterPro" id="IPR024079">
    <property type="entry name" value="MetalloPept_cat_dom_sf"/>
</dbReference>
<dbReference type="SUPFAM" id="SSF55486">
    <property type="entry name" value="Metalloproteases ('zincins'), catalytic domain"/>
    <property type="match status" value="1"/>
</dbReference>
<dbReference type="InterPro" id="IPR006026">
    <property type="entry name" value="Peptidase_Metallo"/>
</dbReference>
<protein>
    <recommendedName>
        <fullName evidence="7">Metalloendopeptidase</fullName>
        <ecNumber evidence="7">3.4.24.-</ecNumber>
    </recommendedName>
</protein>
<dbReference type="PRINTS" id="PR00480">
    <property type="entry name" value="ASTACIN"/>
</dbReference>
<feature type="binding site" evidence="6">
    <location>
        <position position="120"/>
    </location>
    <ligand>
        <name>Zn(2+)</name>
        <dbReference type="ChEBI" id="CHEBI:29105"/>
        <note>catalytic</note>
    </ligand>
</feature>
<dbReference type="PANTHER" id="PTHR10127:SF780">
    <property type="entry name" value="METALLOENDOPEPTIDASE"/>
    <property type="match status" value="1"/>
</dbReference>
<organism evidence="9 10">
    <name type="scientific">Drosophila virilis</name>
    <name type="common">Fruit fly</name>
    <dbReference type="NCBI Taxonomy" id="7244"/>
    <lineage>
        <taxon>Eukaryota</taxon>
        <taxon>Metazoa</taxon>
        <taxon>Ecdysozoa</taxon>
        <taxon>Arthropoda</taxon>
        <taxon>Hexapoda</taxon>
        <taxon>Insecta</taxon>
        <taxon>Pterygota</taxon>
        <taxon>Neoptera</taxon>
        <taxon>Endopterygota</taxon>
        <taxon>Diptera</taxon>
        <taxon>Brachycera</taxon>
        <taxon>Muscomorpha</taxon>
        <taxon>Ephydroidea</taxon>
        <taxon>Drosophilidae</taxon>
        <taxon>Drosophila</taxon>
    </lineage>
</organism>
<evidence type="ECO:0000256" key="4">
    <source>
        <dbReference type="ARBA" id="ARBA00022833"/>
    </source>
</evidence>